<dbReference type="AlphaFoldDB" id="A0A0G0LRX6"/>
<proteinExistence type="predicted"/>
<organism evidence="1 2">
    <name type="scientific">Candidatus Woesebacteria bacterium GW2011_GWB1_39_10b</name>
    <dbReference type="NCBI Taxonomy" id="1618573"/>
    <lineage>
        <taxon>Bacteria</taxon>
        <taxon>Candidatus Woeseibacteriota</taxon>
    </lineage>
</organism>
<evidence type="ECO:0000313" key="1">
    <source>
        <dbReference type="EMBL" id="KKQ93792.1"/>
    </source>
</evidence>
<dbReference type="EMBL" id="LBVW01000007">
    <property type="protein sequence ID" value="KKQ93792.1"/>
    <property type="molecule type" value="Genomic_DNA"/>
</dbReference>
<dbReference type="Proteomes" id="UP000034932">
    <property type="component" value="Unassembled WGS sequence"/>
</dbReference>
<protein>
    <submittedName>
        <fullName evidence="1">Uncharacterized protein</fullName>
    </submittedName>
</protein>
<reference evidence="1 2" key="1">
    <citation type="journal article" date="2015" name="Nature">
        <title>rRNA introns, odd ribosomes, and small enigmatic genomes across a large radiation of phyla.</title>
        <authorList>
            <person name="Brown C.T."/>
            <person name="Hug L.A."/>
            <person name="Thomas B.C."/>
            <person name="Sharon I."/>
            <person name="Castelle C.J."/>
            <person name="Singh A."/>
            <person name="Wilkins M.J."/>
            <person name="Williams K.H."/>
            <person name="Banfield J.F."/>
        </authorList>
    </citation>
    <scope>NUCLEOTIDE SEQUENCE [LARGE SCALE GENOMIC DNA]</scope>
</reference>
<gene>
    <name evidence="1" type="ORF">UT19_C0007G0036</name>
</gene>
<evidence type="ECO:0000313" key="2">
    <source>
        <dbReference type="Proteomes" id="UP000034932"/>
    </source>
</evidence>
<comment type="caution">
    <text evidence="1">The sequence shown here is derived from an EMBL/GenBank/DDBJ whole genome shotgun (WGS) entry which is preliminary data.</text>
</comment>
<sequence length="304" mass="34323">MSARKQKKITSEELRNKLKLKHFEARRKISEKHPHVGEIFKQKGFELSRIREHSAKILSTGVLAGTLLLSPPSNLYLPTPSEIIEKLKLPEIGEKKNDQGKSLAEILTSILPKRPRPLLRSEEKLLESVFRDVLGISARGTLEGEHLNSTYGFIGIEQHLRRFPGDVLQAHGDAETIKEGMAPGLGAFGYFARSKQEFTKDLEEKERWYAVVQTLYLPDWNRRQPYLKDWYKYRKVLIVNTENGKAVVAAIADSGPAAWTGKQFGGSPEVMHYLGGAKYKKGAVIVFFVDDPENKVPLGPVEYN</sequence>
<dbReference type="STRING" id="1618573.UT19_C0007G0036"/>
<name>A0A0G0LRX6_9BACT</name>
<accession>A0A0G0LRX6</accession>